<accession>A0A2S6CAB6</accession>
<evidence type="ECO:0000256" key="1">
    <source>
        <dbReference type="SAM" id="MobiDB-lite"/>
    </source>
</evidence>
<dbReference type="OrthoDB" id="3649416at2759"/>
<sequence>MGSYFSAPSPPSPKPRATQTAMRGDHPGLLARAASRENEKNDKHSIVSNLSSKQQKRLYQRETRNARRGDHSEFSAAAARTMEHMQDHDYLVFLHGDHDEEDDENDLDYEYPARDGEDVGMYECHEADDVEEEGGDDNEGLQDEADYLLRSGATQHNTRITGDWHIEFESPNNSWLTPLNGLTMEISCDTDRPGEYMATFDFKIIEGVMRISSLTPVVTSQGATPMEWRGSYKFRAIETSNTGKKVPVESKLDCEDFPITFKYGMDVSRVEGAIAGIDLQYVTFTGSRVREAWWPGASSTQQWELRFSDADCEPVEFNEWD</sequence>
<feature type="compositionally biased region" description="Basic and acidic residues" evidence="1">
    <location>
        <begin position="34"/>
        <end position="45"/>
    </location>
</feature>
<gene>
    <name evidence="2" type="ORF">CBER1_01768</name>
</gene>
<protein>
    <submittedName>
        <fullName evidence="2">Uncharacterized protein</fullName>
    </submittedName>
</protein>
<dbReference type="Proteomes" id="UP000237631">
    <property type="component" value="Unassembled WGS sequence"/>
</dbReference>
<keyword evidence="3" id="KW-1185">Reference proteome</keyword>
<feature type="compositionally biased region" description="Basic and acidic residues" evidence="1">
    <location>
        <begin position="59"/>
        <end position="71"/>
    </location>
</feature>
<comment type="caution">
    <text evidence="2">The sequence shown here is derived from an EMBL/GenBank/DDBJ whole genome shotgun (WGS) entry which is preliminary data.</text>
</comment>
<dbReference type="AlphaFoldDB" id="A0A2S6CAB6"/>
<organism evidence="2 3">
    <name type="scientific">Cercospora berteroae</name>
    <dbReference type="NCBI Taxonomy" id="357750"/>
    <lineage>
        <taxon>Eukaryota</taxon>
        <taxon>Fungi</taxon>
        <taxon>Dikarya</taxon>
        <taxon>Ascomycota</taxon>
        <taxon>Pezizomycotina</taxon>
        <taxon>Dothideomycetes</taxon>
        <taxon>Dothideomycetidae</taxon>
        <taxon>Mycosphaerellales</taxon>
        <taxon>Mycosphaerellaceae</taxon>
        <taxon>Cercospora</taxon>
    </lineage>
</organism>
<name>A0A2S6CAB6_9PEZI</name>
<proteinExistence type="predicted"/>
<dbReference type="EMBL" id="PNEN01000515">
    <property type="protein sequence ID" value="PPJ56669.1"/>
    <property type="molecule type" value="Genomic_DNA"/>
</dbReference>
<evidence type="ECO:0000313" key="2">
    <source>
        <dbReference type="EMBL" id="PPJ56669.1"/>
    </source>
</evidence>
<evidence type="ECO:0000313" key="3">
    <source>
        <dbReference type="Proteomes" id="UP000237631"/>
    </source>
</evidence>
<feature type="region of interest" description="Disordered" evidence="1">
    <location>
        <begin position="1"/>
        <end position="71"/>
    </location>
</feature>
<reference evidence="3" key="1">
    <citation type="journal article" date="2017" name="bioRxiv">
        <title>Conservation of a gene cluster reveals novel cercosporin biosynthetic mechanisms and extends production to the genus Colletotrichum.</title>
        <authorList>
            <person name="de Jonge R."/>
            <person name="Ebert M.K."/>
            <person name="Huitt-Roehl C.R."/>
            <person name="Pal P."/>
            <person name="Suttle J.C."/>
            <person name="Spanner R.E."/>
            <person name="Neubauer J.D."/>
            <person name="Jurick W.M.II."/>
            <person name="Stott K.A."/>
            <person name="Secor G.A."/>
            <person name="Thomma B.P.H.J."/>
            <person name="Van de Peer Y."/>
            <person name="Townsend C.A."/>
            <person name="Bolton M.D."/>
        </authorList>
    </citation>
    <scope>NUCLEOTIDE SEQUENCE [LARGE SCALE GENOMIC DNA]</scope>
    <source>
        <strain evidence="3">CBS538.71</strain>
    </source>
</reference>